<dbReference type="AlphaFoldDB" id="L0NBY7"/>
<dbReference type="InterPro" id="IPR036390">
    <property type="entry name" value="WH_DNA-bd_sf"/>
</dbReference>
<dbReference type="InterPro" id="IPR036388">
    <property type="entry name" value="WH-like_DNA-bd_sf"/>
</dbReference>
<accession>L0NBY7</accession>
<sequence length="120" mass="13443">MNEVRLHVTGIGNFFDEAAKAAREIDRGDLGEQPAEVAFQTMDLLLKVLTPNRWRLLRALKVGGPTSIRQLSQKLGRDYRGVHADVSALLEFGLIVRDRAGRISVCWDRIIAEMDLNQTA</sequence>
<keyword evidence="2" id="KW-1185">Reference proteome</keyword>
<reference evidence="1 2" key="1">
    <citation type="journal article" date="2013" name="Genome Biol. Evol.">
        <title>Life in an arsenic-containing gold mine: genome and physiology of the autotrophic arsenite-oxidizing bacterium rhizobium sp. NT-26.</title>
        <authorList>
            <person name="Andres J."/>
            <person name="Arsene-Ploetze F."/>
            <person name="Barbe V."/>
            <person name="Brochier-Armanet C."/>
            <person name="Cleiss-Arnold J."/>
            <person name="Coppee J.Y."/>
            <person name="Dillies M.A."/>
            <person name="Geist"/>
            <person name="L"/>
            <person name="Joublin A."/>
            <person name="Koechler S."/>
            <person name="Lassalle F."/>
            <person name="Marchal M."/>
            <person name="Medigue C."/>
            <person name="Muller D."/>
            <person name="Nesme X."/>
            <person name="Plewniak F."/>
            <person name="Proux C."/>
            <person name="Ramirez-Bahena M.H."/>
            <person name="Schenowitz C."/>
            <person name="Sismeiro O."/>
            <person name="Vallenet D."/>
            <person name="Santini J.M."/>
            <person name="Bertin P.N."/>
        </authorList>
    </citation>
    <scope>NUCLEOTIDE SEQUENCE [LARGE SCALE GENOMIC DNA]</scope>
    <source>
        <strain evidence="1 2">NT-26</strain>
    </source>
</reference>
<dbReference type="SUPFAM" id="SSF46785">
    <property type="entry name" value="Winged helix' DNA-binding domain"/>
    <property type="match status" value="1"/>
</dbReference>
<dbReference type="Pfam" id="PF25212">
    <property type="entry name" value="HVO_A0114"/>
    <property type="match status" value="1"/>
</dbReference>
<gene>
    <name evidence="1" type="ORF">NT26_0889</name>
</gene>
<dbReference type="Gene3D" id="1.10.10.10">
    <property type="entry name" value="Winged helix-like DNA-binding domain superfamily/Winged helix DNA-binding domain"/>
    <property type="match status" value="1"/>
</dbReference>
<organism evidence="1 2">
    <name type="scientific">Pseudorhizobium banfieldiae</name>
    <dbReference type="NCBI Taxonomy" id="1125847"/>
    <lineage>
        <taxon>Bacteria</taxon>
        <taxon>Pseudomonadati</taxon>
        <taxon>Pseudomonadota</taxon>
        <taxon>Alphaproteobacteria</taxon>
        <taxon>Hyphomicrobiales</taxon>
        <taxon>Rhizobiaceae</taxon>
        <taxon>Rhizobium/Agrobacterium group</taxon>
        <taxon>Pseudorhizobium</taxon>
    </lineage>
</organism>
<dbReference type="STRING" id="1125847.NT26_0889"/>
<dbReference type="KEGG" id="rht:NT26_0889"/>
<name>L0NBY7_9HYPH</name>
<protein>
    <recommendedName>
        <fullName evidence="3">HTH marR-type domain-containing protein</fullName>
    </recommendedName>
</protein>
<proteinExistence type="predicted"/>
<dbReference type="RefSeq" id="WP_052637590.1">
    <property type="nucleotide sequence ID" value="NZ_FO082820.1"/>
</dbReference>
<dbReference type="Proteomes" id="UP000010792">
    <property type="component" value="Chromosome"/>
</dbReference>
<dbReference type="EMBL" id="FO082820">
    <property type="protein sequence ID" value="CCF18613.1"/>
    <property type="molecule type" value="Genomic_DNA"/>
</dbReference>
<evidence type="ECO:0000313" key="1">
    <source>
        <dbReference type="EMBL" id="CCF18613.1"/>
    </source>
</evidence>
<dbReference type="OrthoDB" id="7471569at2"/>
<evidence type="ECO:0000313" key="2">
    <source>
        <dbReference type="Proteomes" id="UP000010792"/>
    </source>
</evidence>
<evidence type="ECO:0008006" key="3">
    <source>
        <dbReference type="Google" id="ProtNLM"/>
    </source>
</evidence>